<dbReference type="STRING" id="39060.SAMN05660706_108103"/>
<keyword evidence="2" id="KW-1185">Reference proteome</keyword>
<accession>A0A1I6DBY5</accession>
<protein>
    <submittedName>
        <fullName evidence="1">Uncharacterized protein</fullName>
    </submittedName>
</protein>
<dbReference type="Proteomes" id="UP000199584">
    <property type="component" value="Unassembled WGS sequence"/>
</dbReference>
<sequence length="88" mass="10149">MPEQDEIITIIDEEGQEHDVNIFDVLEVDGQRYAIVVPVAENGEAEDGFVLKVEQDEDGDDILVEIDDDEWEKVKNACMEEYEFDIEE</sequence>
<dbReference type="OrthoDB" id="9811971at2"/>
<dbReference type="Pfam" id="PF06949">
    <property type="entry name" value="DUF1292"/>
    <property type="match status" value="1"/>
</dbReference>
<dbReference type="AlphaFoldDB" id="A0A1I6DBY5"/>
<evidence type="ECO:0000313" key="1">
    <source>
        <dbReference type="EMBL" id="SFR02954.1"/>
    </source>
</evidence>
<proteinExistence type="predicted"/>
<organism evidence="1 2">
    <name type="scientific">Desulfoscipio geothermicus DSM 3669</name>
    <dbReference type="NCBI Taxonomy" id="1121426"/>
    <lineage>
        <taxon>Bacteria</taxon>
        <taxon>Bacillati</taxon>
        <taxon>Bacillota</taxon>
        <taxon>Clostridia</taxon>
        <taxon>Eubacteriales</taxon>
        <taxon>Desulfallaceae</taxon>
        <taxon>Desulfoscipio</taxon>
    </lineage>
</organism>
<dbReference type="InterPro" id="IPR009711">
    <property type="entry name" value="UPF0473"/>
</dbReference>
<dbReference type="EMBL" id="FOYM01000008">
    <property type="protein sequence ID" value="SFR02954.1"/>
    <property type="molecule type" value="Genomic_DNA"/>
</dbReference>
<reference evidence="2" key="1">
    <citation type="submission" date="2016-10" db="EMBL/GenBank/DDBJ databases">
        <authorList>
            <person name="Varghese N."/>
            <person name="Submissions S."/>
        </authorList>
    </citation>
    <scope>NUCLEOTIDE SEQUENCE [LARGE SCALE GENOMIC DNA]</scope>
    <source>
        <strain evidence="2">DSM 3669</strain>
    </source>
</reference>
<evidence type="ECO:0000313" key="2">
    <source>
        <dbReference type="Proteomes" id="UP000199584"/>
    </source>
</evidence>
<gene>
    <name evidence="1" type="ORF">SAMN05660706_108103</name>
</gene>
<name>A0A1I6DBY5_9FIRM</name>